<accession>A0A410T8F0</accession>
<gene>
    <name evidence="1" type="ORF">Henu5_gp83</name>
</gene>
<proteinExistence type="predicted"/>
<evidence type="ECO:0000313" key="1">
    <source>
        <dbReference type="EMBL" id="QAU05112.1"/>
    </source>
</evidence>
<evidence type="ECO:0000313" key="2">
    <source>
        <dbReference type="Proteomes" id="UP000289163"/>
    </source>
</evidence>
<organism evidence="1 2">
    <name type="scientific">Pseudomonas phage Henu5</name>
    <dbReference type="NCBI Taxonomy" id="2499902"/>
    <lineage>
        <taxon>Viruses</taxon>
        <taxon>Duplodnaviria</taxon>
        <taxon>Heunggongvirae</taxon>
        <taxon>Uroviricota</taxon>
        <taxon>Caudoviricetes</taxon>
        <taxon>Vandenendeviridae</taxon>
        <taxon>Skurskavirinae</taxon>
        <taxon>Pakpunavirus</taxon>
        <taxon>Pakpunavirus Henu5</taxon>
    </lineage>
</organism>
<reference evidence="1 2" key="1">
    <citation type="submission" date="2018-11" db="EMBL/GenBank/DDBJ databases">
        <authorList>
            <person name="Teng T."/>
        </authorList>
    </citation>
    <scope>NUCLEOTIDE SEQUENCE [LARGE SCALE GENOMIC DNA]</scope>
</reference>
<sequence>MLVLLIAQRYFAIEYSELSDLKLIRPAGVLESHSFKSPVLFNIRSHEDDKRNSVVMDQFHQSVSFRFNILLVTRNQHIDHSFLLLFMVVYNHKLLLSHIFPHFIVREYLMIWVIVNTYIKALTLGRQATVSVTMQVPSAMMSGIPRLERIVAHDDLNSVDPHFLVVSDIFDVR</sequence>
<keyword evidence="2" id="KW-1185">Reference proteome</keyword>
<dbReference type="EMBL" id="MK224498">
    <property type="protein sequence ID" value="QAU05112.1"/>
    <property type="molecule type" value="Genomic_DNA"/>
</dbReference>
<protein>
    <submittedName>
        <fullName evidence="1">Uncharacterized protein</fullName>
    </submittedName>
</protein>
<dbReference type="Proteomes" id="UP000289163">
    <property type="component" value="Segment"/>
</dbReference>
<name>A0A410T8F0_9CAUD</name>